<protein>
    <submittedName>
        <fullName evidence="4">Uncharacterized protein</fullName>
    </submittedName>
</protein>
<feature type="region of interest" description="Disordered" evidence="1">
    <location>
        <begin position="271"/>
        <end position="303"/>
    </location>
</feature>
<evidence type="ECO:0000256" key="1">
    <source>
        <dbReference type="SAM" id="MobiDB-lite"/>
    </source>
</evidence>
<dbReference type="RefSeq" id="WP_011946482.1">
    <property type="nucleotide sequence ID" value="NZ_BAZA01000060.1"/>
</dbReference>
<reference evidence="3" key="2">
    <citation type="submission" date="2022-12" db="EMBL/GenBank/DDBJ databases">
        <title>Comparative genomics of Legionella pneumophila isolates from the West Bank and Germany support molecular epidemiology of Legionnaires disease.</title>
        <authorList>
            <person name="Zayed A.R."/>
            <person name="Bitar D.M."/>
            <person name="Steinert M."/>
            <person name="Lueck C."/>
            <person name="Brettar I."/>
            <person name="Hoefle M.G."/>
            <person name="Bunk B."/>
        </authorList>
    </citation>
    <scope>NUCLEOTIDE SEQUENCE</scope>
    <source>
        <strain evidence="3">H23</strain>
    </source>
</reference>
<reference evidence="4 5" key="1">
    <citation type="submission" date="2018-06" db="EMBL/GenBank/DDBJ databases">
        <authorList>
            <consortium name="Pathogen Informatics"/>
            <person name="Doyle S."/>
        </authorList>
    </citation>
    <scope>NUCLEOTIDE SEQUENCE [LARGE SCALE GENOMIC DNA]</scope>
    <source>
        <strain evidence="4 5">NCTC12000</strain>
    </source>
</reference>
<dbReference type="Proteomes" id="UP001071279">
    <property type="component" value="Unassembled WGS sequence"/>
</dbReference>
<evidence type="ECO:0000313" key="5">
    <source>
        <dbReference type="Proteomes" id="UP000254631"/>
    </source>
</evidence>
<keyword evidence="2" id="KW-1133">Transmembrane helix</keyword>
<keyword evidence="2" id="KW-0472">Membrane</keyword>
<proteinExistence type="predicted"/>
<evidence type="ECO:0000313" key="3">
    <source>
        <dbReference type="EMBL" id="MCZ4719088.1"/>
    </source>
</evidence>
<name>A0A378K3W6_LEGPN</name>
<feature type="transmembrane region" description="Helical" evidence="2">
    <location>
        <begin position="206"/>
        <end position="236"/>
    </location>
</feature>
<gene>
    <name evidence="4" type="ORF">NCTC12000_01600</name>
    <name evidence="3" type="ORF">O6C86_07630</name>
</gene>
<accession>A0A378K3W6</accession>
<keyword evidence="2" id="KW-0812">Transmembrane</keyword>
<evidence type="ECO:0000256" key="2">
    <source>
        <dbReference type="SAM" id="Phobius"/>
    </source>
</evidence>
<organism evidence="4 5">
    <name type="scientific">Legionella pneumophila</name>
    <dbReference type="NCBI Taxonomy" id="446"/>
    <lineage>
        <taxon>Bacteria</taxon>
        <taxon>Pseudomonadati</taxon>
        <taxon>Pseudomonadota</taxon>
        <taxon>Gammaproteobacteria</taxon>
        <taxon>Legionellales</taxon>
        <taxon>Legionellaceae</taxon>
        <taxon>Legionella</taxon>
    </lineage>
</organism>
<feature type="transmembrane region" description="Helical" evidence="2">
    <location>
        <begin position="242"/>
        <end position="262"/>
    </location>
</feature>
<dbReference type="AlphaFoldDB" id="A0A378K3W6"/>
<sequence>MKTIFANKELLYNQYKKMFLEQISDISKLKECVKARYDIKELPDEIFFKLLINNHKKIYDFIGTHNQNRIRYFFGNFDNFDPRDNQISVLDRFILDSVHFYITSSLLMQLHKEYQENAIEIDKAWQKEIRAHAHLGPLPTTAIIANSMKSNKNHVFKDLQFPANKNIQLFQLNKLSIKLNDQVFALWLPKTSEAQVSLSNFTRNTIFVCIATAAILAIGVSLFVFSASSVAGLAVIFNPASLGIMIALLACATLMLGISSLYSSTTIHDSTIEHPENRTPEEPYHSHNIRKDKMHSSKAKPEEQLPYHDPKWLLFNRKPYTLRESIVTPATASEQTSSMHTNRQKL</sequence>
<dbReference type="EMBL" id="JAPXIC010000040">
    <property type="protein sequence ID" value="MCZ4719088.1"/>
    <property type="molecule type" value="Genomic_DNA"/>
</dbReference>
<dbReference type="Proteomes" id="UP000254631">
    <property type="component" value="Unassembled WGS sequence"/>
</dbReference>
<dbReference type="EMBL" id="UGOL01000001">
    <property type="protein sequence ID" value="STX79608.1"/>
    <property type="molecule type" value="Genomic_DNA"/>
</dbReference>
<evidence type="ECO:0000313" key="4">
    <source>
        <dbReference type="EMBL" id="STX79608.1"/>
    </source>
</evidence>